<dbReference type="PANTHER" id="PTHR45615">
    <property type="entry name" value="MYOSIN HEAVY CHAIN, NON-MUSCLE"/>
    <property type="match status" value="1"/>
</dbReference>
<keyword evidence="2" id="KW-0963">Cytoplasm</keyword>
<reference evidence="7 8" key="1">
    <citation type="submission" date="2019-06" db="EMBL/GenBank/DDBJ databases">
        <title>A chromosomal-level reference genome of Carpinus fangiana (Coryloideae, Betulaceae).</title>
        <authorList>
            <person name="Yang X."/>
            <person name="Wang Z."/>
            <person name="Zhang L."/>
            <person name="Hao G."/>
            <person name="Liu J."/>
            <person name="Yang Y."/>
        </authorList>
    </citation>
    <scope>NUCLEOTIDE SEQUENCE [LARGE SCALE GENOMIC DNA]</scope>
    <source>
        <strain evidence="7">Cfa_2016G</strain>
        <tissue evidence="7">Leaf</tissue>
    </source>
</reference>
<feature type="domain" description="Centrosomin N-terminal motif 1" evidence="5">
    <location>
        <begin position="398"/>
        <end position="469"/>
    </location>
</feature>
<evidence type="ECO:0000313" key="7">
    <source>
        <dbReference type="EMBL" id="KAB8664855.1"/>
    </source>
</evidence>
<dbReference type="GO" id="GO:0005737">
    <property type="term" value="C:cytoplasm"/>
    <property type="evidence" value="ECO:0007669"/>
    <property type="project" value="UniProtKB-SubCell"/>
</dbReference>
<dbReference type="EMBL" id="VIBQ01000083">
    <property type="protein sequence ID" value="KAB8664855.1"/>
    <property type="molecule type" value="Genomic_DNA"/>
</dbReference>
<proteinExistence type="predicted"/>
<feature type="compositionally biased region" description="Polar residues" evidence="4">
    <location>
        <begin position="375"/>
        <end position="386"/>
    </location>
</feature>
<dbReference type="OrthoDB" id="10255000at2759"/>
<feature type="compositionally biased region" description="Basic and acidic residues" evidence="4">
    <location>
        <begin position="460"/>
        <end position="472"/>
    </location>
</feature>
<feature type="compositionally biased region" description="Polar residues" evidence="4">
    <location>
        <begin position="163"/>
        <end position="189"/>
    </location>
</feature>
<dbReference type="GO" id="GO:0016460">
    <property type="term" value="C:myosin II complex"/>
    <property type="evidence" value="ECO:0007669"/>
    <property type="project" value="TreeGrafter"/>
</dbReference>
<feature type="region of interest" description="Disordered" evidence="4">
    <location>
        <begin position="1149"/>
        <end position="1168"/>
    </location>
</feature>
<feature type="coiled-coil region" evidence="3">
    <location>
        <begin position="771"/>
        <end position="934"/>
    </location>
</feature>
<gene>
    <name evidence="7" type="ORF">FH972_026278</name>
</gene>
<feature type="domain" description="Mto1-like Mto2p-binding" evidence="6">
    <location>
        <begin position="1248"/>
        <end position="1297"/>
    </location>
</feature>
<protein>
    <recommendedName>
        <fullName evidence="9">Centrosomin N-terminal motif 1 domain-containing protein</fullName>
    </recommendedName>
</protein>
<keyword evidence="8" id="KW-1185">Reference proteome</keyword>
<feature type="compositionally biased region" description="Basic and acidic residues" evidence="4">
    <location>
        <begin position="705"/>
        <end position="715"/>
    </location>
</feature>
<feature type="compositionally biased region" description="Basic and acidic residues" evidence="4">
    <location>
        <begin position="1269"/>
        <end position="1279"/>
    </location>
</feature>
<dbReference type="GO" id="GO:0005815">
    <property type="term" value="C:microtubule organizing center"/>
    <property type="evidence" value="ECO:0007669"/>
    <property type="project" value="InterPro"/>
</dbReference>
<organism evidence="7 8">
    <name type="scientific">Carpinus fangiana</name>
    <dbReference type="NCBI Taxonomy" id="176857"/>
    <lineage>
        <taxon>Eukaryota</taxon>
        <taxon>Viridiplantae</taxon>
        <taxon>Streptophyta</taxon>
        <taxon>Embryophyta</taxon>
        <taxon>Tracheophyta</taxon>
        <taxon>Spermatophyta</taxon>
        <taxon>Magnoliopsida</taxon>
        <taxon>eudicotyledons</taxon>
        <taxon>Gunneridae</taxon>
        <taxon>Pentapetalae</taxon>
        <taxon>rosids</taxon>
        <taxon>fabids</taxon>
        <taxon>Fagales</taxon>
        <taxon>Betulaceae</taxon>
        <taxon>Carpinus</taxon>
    </lineage>
</organism>
<keyword evidence="3" id="KW-0175">Coiled coil</keyword>
<evidence type="ECO:0000256" key="2">
    <source>
        <dbReference type="ARBA" id="ARBA00022490"/>
    </source>
</evidence>
<feature type="region of interest" description="Disordered" evidence="4">
    <location>
        <begin position="372"/>
        <end position="394"/>
    </location>
</feature>
<evidence type="ECO:0000256" key="1">
    <source>
        <dbReference type="ARBA" id="ARBA00004496"/>
    </source>
</evidence>
<name>A0A5N6L636_9ROSI</name>
<evidence type="ECO:0000256" key="4">
    <source>
        <dbReference type="SAM" id="MobiDB-lite"/>
    </source>
</evidence>
<comment type="subcellular location">
    <subcellularLocation>
        <location evidence="1">Cytoplasm</location>
    </subcellularLocation>
</comment>
<dbReference type="GO" id="GO:0000146">
    <property type="term" value="F:microfilament motor activity"/>
    <property type="evidence" value="ECO:0007669"/>
    <property type="project" value="TreeGrafter"/>
</dbReference>
<accession>A0A5N6L636</accession>
<feature type="compositionally biased region" description="Polar residues" evidence="4">
    <location>
        <begin position="199"/>
        <end position="212"/>
    </location>
</feature>
<feature type="region of interest" description="Disordered" evidence="4">
    <location>
        <begin position="1269"/>
        <end position="1290"/>
    </location>
</feature>
<evidence type="ECO:0000259" key="6">
    <source>
        <dbReference type="Pfam" id="PF12808"/>
    </source>
</evidence>
<evidence type="ECO:0000313" key="8">
    <source>
        <dbReference type="Proteomes" id="UP000327013"/>
    </source>
</evidence>
<feature type="region of interest" description="Disordered" evidence="4">
    <location>
        <begin position="661"/>
        <end position="715"/>
    </location>
</feature>
<sequence length="1305" mass="146392">MAYLHKHNQPGSEDLPPIADSDESFLRSTPSKGGASHVFSDASQMDERAMRRHLNDLESSFLPDVSPYSPSKLSQSNSFNQRMSSNASDAHQSPKTKNPGRTPQHIAPRQPQTAFPAPYIQPLNEQEDQVNYDENSFTTQPTQDHDNTLSSPIAEANKRSKLRSTVSSSQRPLSDLDGSSVNRMSNFDESAQGYDASSGGASLNTRNESTTEAARVSDLAAVQRASMQSSSTSDGRPKWLRAHQSNQRYSQESAASFLSQGTNGLDYALESGGATPASKSTLRASKELSRIPSLGSVASSIGTDSVARRQRAQAQAAQALSGETALKDLPEEKGSPVTPKASRSLDANPTNTVLNQHVRNIEVPDTVAREYRANFDSSNRPSTATATPFFGRGKSDLTLKEQNSRIDKLSKENFDLKLKIHYLYQALQDRSDEGVKDLVSKNAQLQTDLLKSRKENQSLKKRLRELDRDRQVSSRQGTRIDESEDDQSSKGFRQGQLEDEILWLRERMQYLEKENDKLNQEGVSREFEKRRLADQIKSLGTGNAGRSEEVWKDMLEAESARRQQAEIQIKGMQQEISRMRNSRSPVRGLRRQASQTDLTSARSRAPVGNDDYGSLGGSTAGGIEQLRQENADLRRDLGAQTSMLTSRNRERERLQEEIESLKLMHRRGEGPRSIAGDSILDRSVSRQHLRPASRGGVSQQSGISDSERDQFEATEASLRDENMILRMRLQDMQRDLDFVMEGAEHIDTLRAERDEAIRSGDEDRDWAATTIDEMEVAMEEKENLIVRLQTELESKVEETDALQQEIKSVSQGLNRVADDCEVSQSTIQELQESLANATGEIESLEEGIKEATEAKERLEVQAESSQNEISFLREEQESDKIRISDLESALRAAKGSARDEQERLRELAALEADLATSRDDARRLRKELNSKHDEMTTSKETLDDFERRLRETLGNFEGNRVSLLSNIVRLQQDLEKGQEMSKEHSRMHQEHKEKIDLHSQEAHRLADLLERERQGRKDDARAHARAQWSLRNGREPGFAVGDELSVNQQTLQQLSDRNDLLLSSWRRLAALCGPGWAERHNIRAPTLEAVANSLMAIDEPLDLAIQAIEKTLSSFRTRVRNTERDIHRDFSALEAALNSRARRLDALEKTVSRGGHSSAEVQRIKDENRSMSKEIRALRQQQGFALPGLPTGMAASPTAFESEPEPASGPSPGPSPGDAATAAAQTAIARDNERTNSFSSMARRRSQRWLMRLRESDMRLKKEREARLLDRSGARKRLEQSSVENESLRKEVERLRTANEYRIGP</sequence>
<feature type="region of interest" description="Disordered" evidence="4">
    <location>
        <begin position="460"/>
        <end position="492"/>
    </location>
</feature>
<feature type="compositionally biased region" description="Basic and acidic residues" evidence="4">
    <location>
        <begin position="45"/>
        <end position="56"/>
    </location>
</feature>
<dbReference type="GO" id="GO:0051015">
    <property type="term" value="F:actin filament binding"/>
    <property type="evidence" value="ECO:0007669"/>
    <property type="project" value="TreeGrafter"/>
</dbReference>
<evidence type="ECO:0000259" key="5">
    <source>
        <dbReference type="Pfam" id="PF07989"/>
    </source>
</evidence>
<dbReference type="GO" id="GO:0032982">
    <property type="term" value="C:myosin filament"/>
    <property type="evidence" value="ECO:0007669"/>
    <property type="project" value="TreeGrafter"/>
</dbReference>
<feature type="compositionally biased region" description="Basic and acidic residues" evidence="4">
    <location>
        <begin position="661"/>
        <end position="670"/>
    </location>
</feature>
<feature type="compositionally biased region" description="Basic and acidic residues" evidence="4">
    <location>
        <begin position="325"/>
        <end position="334"/>
    </location>
</feature>
<evidence type="ECO:0008006" key="9">
    <source>
        <dbReference type="Google" id="ProtNLM"/>
    </source>
</evidence>
<dbReference type="InterPro" id="IPR012943">
    <property type="entry name" value="Cnn_1N"/>
</dbReference>
<dbReference type="Pfam" id="PF07989">
    <property type="entry name" value="Cnn_1N"/>
    <property type="match status" value="1"/>
</dbReference>
<feature type="region of interest" description="Disordered" evidence="4">
    <location>
        <begin position="1"/>
        <end position="116"/>
    </location>
</feature>
<feature type="region of interest" description="Disordered" evidence="4">
    <location>
        <begin position="1183"/>
        <end position="1247"/>
    </location>
</feature>
<evidence type="ECO:0000256" key="3">
    <source>
        <dbReference type="SAM" id="Coils"/>
    </source>
</evidence>
<feature type="compositionally biased region" description="Polar residues" evidence="4">
    <location>
        <begin position="592"/>
        <end position="602"/>
    </location>
</feature>
<comment type="caution">
    <text evidence="7">The sequence shown here is derived from an EMBL/GenBank/DDBJ whole genome shotgun (WGS) entry which is preliminary data.</text>
</comment>
<dbReference type="InterPro" id="IPR024545">
    <property type="entry name" value="Mto1-like_Mto2p-bd"/>
</dbReference>
<feature type="compositionally biased region" description="Polar residues" evidence="4">
    <location>
        <begin position="68"/>
        <end position="101"/>
    </location>
</feature>
<dbReference type="Proteomes" id="UP000327013">
    <property type="component" value="Unassembled WGS sequence"/>
</dbReference>
<feature type="region of interest" description="Disordered" evidence="4">
    <location>
        <begin position="573"/>
        <end position="621"/>
    </location>
</feature>
<dbReference type="Pfam" id="PF12808">
    <property type="entry name" value="Mto2_bdg"/>
    <property type="match status" value="1"/>
</dbReference>
<dbReference type="PANTHER" id="PTHR45615:SF40">
    <property type="entry name" value="MYOSIN HEAVY CHAIN, NON-MUSCLE"/>
    <property type="match status" value="1"/>
</dbReference>
<feature type="region of interest" description="Disordered" evidence="4">
    <location>
        <begin position="135"/>
        <end position="215"/>
    </location>
</feature>
<feature type="region of interest" description="Disordered" evidence="4">
    <location>
        <begin position="309"/>
        <end position="351"/>
    </location>
</feature>